<dbReference type="AlphaFoldDB" id="A0A1S8CXR4"/>
<dbReference type="STRING" id="1907941.BKE30_01115"/>
<reference evidence="1 2" key="1">
    <citation type="submission" date="2016-10" db="EMBL/GenBank/DDBJ databases">
        <title>Draft Genome sequence of Alkanindiges sp. strain H1.</title>
        <authorList>
            <person name="Subhash Y."/>
            <person name="Lee S."/>
        </authorList>
    </citation>
    <scope>NUCLEOTIDE SEQUENCE [LARGE SCALE GENOMIC DNA]</scope>
    <source>
        <strain evidence="1 2">H1</strain>
    </source>
</reference>
<dbReference type="EMBL" id="MLCN01000003">
    <property type="protein sequence ID" value="ONG42134.1"/>
    <property type="molecule type" value="Genomic_DNA"/>
</dbReference>
<organism evidence="1 2">
    <name type="scientific">Alkanindiges hydrocarboniclasticus</name>
    <dbReference type="NCBI Taxonomy" id="1907941"/>
    <lineage>
        <taxon>Bacteria</taxon>
        <taxon>Pseudomonadati</taxon>
        <taxon>Pseudomonadota</taxon>
        <taxon>Gammaproteobacteria</taxon>
        <taxon>Moraxellales</taxon>
        <taxon>Moraxellaceae</taxon>
        <taxon>Alkanindiges</taxon>
    </lineage>
</organism>
<dbReference type="Proteomes" id="UP000192132">
    <property type="component" value="Unassembled WGS sequence"/>
</dbReference>
<proteinExistence type="predicted"/>
<evidence type="ECO:0000313" key="2">
    <source>
        <dbReference type="Proteomes" id="UP000192132"/>
    </source>
</evidence>
<comment type="caution">
    <text evidence="1">The sequence shown here is derived from an EMBL/GenBank/DDBJ whole genome shotgun (WGS) entry which is preliminary data.</text>
</comment>
<evidence type="ECO:0000313" key="1">
    <source>
        <dbReference type="EMBL" id="ONG42134.1"/>
    </source>
</evidence>
<accession>A0A1S8CXR4</accession>
<gene>
    <name evidence="1" type="ORF">BKE30_01115</name>
</gene>
<sequence length="81" mass="9546">MLELRIRLVFLINFVNFLKMQACSGKNLPDAIVEMVRPHGCLQGDPYQQNCMEWFKIRPGKQGMLRQGPDGFADYYLFYFH</sequence>
<keyword evidence="2" id="KW-1185">Reference proteome</keyword>
<protein>
    <submittedName>
        <fullName evidence="1">Uncharacterized protein</fullName>
    </submittedName>
</protein>
<name>A0A1S8CXR4_9GAMM</name>